<protein>
    <submittedName>
        <fullName evidence="2">Uncharacterized protein</fullName>
    </submittedName>
</protein>
<evidence type="ECO:0000313" key="2">
    <source>
        <dbReference type="EMBL" id="MBH9575789.1"/>
    </source>
</evidence>
<evidence type="ECO:0000313" key="3">
    <source>
        <dbReference type="Proteomes" id="UP000613266"/>
    </source>
</evidence>
<sequence length="208" mass="20613">MRFPSSIHAESGLDAAPFTLSAHGPQRGGAAATGARPQRPQGLTWTLVGLALGLLSVALYLALRPAEPVDPVWTFGSPGAGAAPVATAAPQATPAARGDLSPALADEKAAAQAEPEPAPEPAAVERSVPPAPVPAPVQVPVGARKTIPLPALPATPPTRLPEPAAERMPAPEPARTPEAAAPSPTQPAPSLPQPQALAPASPSASAAA</sequence>
<feature type="non-terminal residue" evidence="2">
    <location>
        <position position="208"/>
    </location>
</feature>
<feature type="compositionally biased region" description="Pro residues" evidence="1">
    <location>
        <begin position="150"/>
        <end position="160"/>
    </location>
</feature>
<feature type="compositionally biased region" description="Low complexity" evidence="1">
    <location>
        <begin position="193"/>
        <end position="208"/>
    </location>
</feature>
<feature type="compositionally biased region" description="Low complexity" evidence="1">
    <location>
        <begin position="110"/>
        <end position="128"/>
    </location>
</feature>
<comment type="caution">
    <text evidence="2">The sequence shown here is derived from an EMBL/GenBank/DDBJ whole genome shotgun (WGS) entry which is preliminary data.</text>
</comment>
<feature type="compositionally biased region" description="Low complexity" evidence="1">
    <location>
        <begin position="82"/>
        <end position="96"/>
    </location>
</feature>
<feature type="region of interest" description="Disordered" evidence="1">
    <location>
        <begin position="82"/>
        <end position="208"/>
    </location>
</feature>
<dbReference type="EMBL" id="JAEDAK010000002">
    <property type="protein sequence ID" value="MBH9575789.1"/>
    <property type="molecule type" value="Genomic_DNA"/>
</dbReference>
<feature type="region of interest" description="Disordered" evidence="1">
    <location>
        <begin position="17"/>
        <end position="38"/>
    </location>
</feature>
<reference evidence="2" key="1">
    <citation type="submission" date="2020-12" db="EMBL/GenBank/DDBJ databases">
        <title>The genome sequence of Inhella sp. 1Y17.</title>
        <authorList>
            <person name="Liu Y."/>
        </authorList>
    </citation>
    <scope>NUCLEOTIDE SEQUENCE</scope>
    <source>
        <strain evidence="2">1Y17</strain>
    </source>
</reference>
<organism evidence="2 3">
    <name type="scientific">Inhella proteolytica</name>
    <dbReference type="NCBI Taxonomy" id="2795029"/>
    <lineage>
        <taxon>Bacteria</taxon>
        <taxon>Pseudomonadati</taxon>
        <taxon>Pseudomonadota</taxon>
        <taxon>Betaproteobacteria</taxon>
        <taxon>Burkholderiales</taxon>
        <taxon>Sphaerotilaceae</taxon>
        <taxon>Inhella</taxon>
    </lineage>
</organism>
<dbReference type="Proteomes" id="UP000613266">
    <property type="component" value="Unassembled WGS sequence"/>
</dbReference>
<evidence type="ECO:0000256" key="1">
    <source>
        <dbReference type="SAM" id="MobiDB-lite"/>
    </source>
</evidence>
<accession>A0A931J1G5</accession>
<name>A0A931J1G5_9BURK</name>
<proteinExistence type="predicted"/>
<gene>
    <name evidence="2" type="ORF">I7X39_02620</name>
</gene>
<keyword evidence="3" id="KW-1185">Reference proteome</keyword>
<dbReference type="AlphaFoldDB" id="A0A931J1G5"/>